<protein>
    <submittedName>
        <fullName evidence="1">Uncharacterized protein</fullName>
    </submittedName>
</protein>
<organism evidence="1 2">
    <name type="scientific">Ophiobolus disseminans</name>
    <dbReference type="NCBI Taxonomy" id="1469910"/>
    <lineage>
        <taxon>Eukaryota</taxon>
        <taxon>Fungi</taxon>
        <taxon>Dikarya</taxon>
        <taxon>Ascomycota</taxon>
        <taxon>Pezizomycotina</taxon>
        <taxon>Dothideomycetes</taxon>
        <taxon>Pleosporomycetidae</taxon>
        <taxon>Pleosporales</taxon>
        <taxon>Pleosporineae</taxon>
        <taxon>Phaeosphaeriaceae</taxon>
        <taxon>Ophiobolus</taxon>
    </lineage>
</organism>
<dbReference type="Proteomes" id="UP000799424">
    <property type="component" value="Unassembled WGS sequence"/>
</dbReference>
<name>A0A6A6ZLH7_9PLEO</name>
<proteinExistence type="predicted"/>
<evidence type="ECO:0000313" key="2">
    <source>
        <dbReference type="Proteomes" id="UP000799424"/>
    </source>
</evidence>
<gene>
    <name evidence="1" type="ORF">CC86DRAFT_470049</name>
</gene>
<dbReference type="EMBL" id="MU006235">
    <property type="protein sequence ID" value="KAF2821961.1"/>
    <property type="molecule type" value="Genomic_DNA"/>
</dbReference>
<dbReference type="OrthoDB" id="5235440at2759"/>
<dbReference type="AlphaFoldDB" id="A0A6A6ZLH7"/>
<evidence type="ECO:0000313" key="1">
    <source>
        <dbReference type="EMBL" id="KAF2821961.1"/>
    </source>
</evidence>
<sequence>MSPPSLSFDITKLLEQDLKEAWHVGRENEHRWNQKLAWATYDRYLTLIDGPDFYIDVEKLWNKPAAMYFEQSAQFGCHKEDRGHPCIELLFITTIYEAWRFQCGDQINIEFDHFTLQDIVEAHKRLSQFAKEHQSEDKNYRLQKTYPEVIMVCDRHEFGASQMKGGHRNLRKVAEHQTVLVVRTSHNESISFAKLMPHALPLERSDVCADLAVRVSFSIAIAFFVALERDMGEPQGSNSKDYDDKLSKQDVPDGFDRIVNKHPETWITAVLAKAEKGNPEYDILSDMEKAIKRVEACAAGKACPEYGLELDEWSRKWKSSYD</sequence>
<keyword evidence="2" id="KW-1185">Reference proteome</keyword>
<reference evidence="1" key="1">
    <citation type="journal article" date="2020" name="Stud. Mycol.">
        <title>101 Dothideomycetes genomes: a test case for predicting lifestyles and emergence of pathogens.</title>
        <authorList>
            <person name="Haridas S."/>
            <person name="Albert R."/>
            <person name="Binder M."/>
            <person name="Bloem J."/>
            <person name="Labutti K."/>
            <person name="Salamov A."/>
            <person name="Andreopoulos B."/>
            <person name="Baker S."/>
            <person name="Barry K."/>
            <person name="Bills G."/>
            <person name="Bluhm B."/>
            <person name="Cannon C."/>
            <person name="Castanera R."/>
            <person name="Culley D."/>
            <person name="Daum C."/>
            <person name="Ezra D."/>
            <person name="Gonzalez J."/>
            <person name="Henrissat B."/>
            <person name="Kuo A."/>
            <person name="Liang C."/>
            <person name="Lipzen A."/>
            <person name="Lutzoni F."/>
            <person name="Magnuson J."/>
            <person name="Mondo S."/>
            <person name="Nolan M."/>
            <person name="Ohm R."/>
            <person name="Pangilinan J."/>
            <person name="Park H.-J."/>
            <person name="Ramirez L."/>
            <person name="Alfaro M."/>
            <person name="Sun H."/>
            <person name="Tritt A."/>
            <person name="Yoshinaga Y."/>
            <person name="Zwiers L.-H."/>
            <person name="Turgeon B."/>
            <person name="Goodwin S."/>
            <person name="Spatafora J."/>
            <person name="Crous P."/>
            <person name="Grigoriev I."/>
        </authorList>
    </citation>
    <scope>NUCLEOTIDE SEQUENCE</scope>
    <source>
        <strain evidence="1">CBS 113818</strain>
    </source>
</reference>
<accession>A0A6A6ZLH7</accession>